<feature type="region of interest" description="Disordered" evidence="1">
    <location>
        <begin position="1"/>
        <end position="24"/>
    </location>
</feature>
<evidence type="ECO:0000256" key="2">
    <source>
        <dbReference type="SAM" id="Phobius"/>
    </source>
</evidence>
<keyword evidence="2" id="KW-0472">Membrane</keyword>
<evidence type="ECO:0000313" key="3">
    <source>
        <dbReference type="EMBL" id="KAK9097509.1"/>
    </source>
</evidence>
<proteinExistence type="predicted"/>
<gene>
    <name evidence="3" type="ORF">Sjap_023006</name>
</gene>
<dbReference type="Proteomes" id="UP001417504">
    <property type="component" value="Unassembled WGS sequence"/>
</dbReference>
<dbReference type="EMBL" id="JBBNAE010000009">
    <property type="protein sequence ID" value="KAK9097509.1"/>
    <property type="molecule type" value="Genomic_DNA"/>
</dbReference>
<organism evidence="3 4">
    <name type="scientific">Stephania japonica</name>
    <dbReference type="NCBI Taxonomy" id="461633"/>
    <lineage>
        <taxon>Eukaryota</taxon>
        <taxon>Viridiplantae</taxon>
        <taxon>Streptophyta</taxon>
        <taxon>Embryophyta</taxon>
        <taxon>Tracheophyta</taxon>
        <taxon>Spermatophyta</taxon>
        <taxon>Magnoliopsida</taxon>
        <taxon>Ranunculales</taxon>
        <taxon>Menispermaceae</taxon>
        <taxon>Menispermoideae</taxon>
        <taxon>Cissampelideae</taxon>
        <taxon>Stephania</taxon>
    </lineage>
</organism>
<feature type="transmembrane region" description="Helical" evidence="2">
    <location>
        <begin position="166"/>
        <end position="185"/>
    </location>
</feature>
<sequence length="289" mass="31883">MADDQRTQSPNATPSLKKPEINESTQFKVPEYPGFQMSPNGEMQMFPIMYPELVPGSMQLQNQEQSNNGAGIYAVPVVPFMGAVPGVPPNTLIPLTYNIPTRTALVEGGAVSAENGQEARQQRLPQRQVERRFHPAFQIDLLLILKLAAFVFVFNQDGSRQRLFLLVFFAVLIYLYRTGALTPLIRWLSQGMHRAGAPPQGPHQQVAARDDNNPAALRPDGENAARAEGQAGVENTNEQTENENQAVENGNQVEAGRGNGINWWVVVKEIQMIVVGFLTSLLPGFHNVD</sequence>
<evidence type="ECO:0000313" key="4">
    <source>
        <dbReference type="Proteomes" id="UP001417504"/>
    </source>
</evidence>
<dbReference type="PANTHER" id="PTHR36787">
    <property type="entry name" value="TRANSMEMBRANE PROTEIN"/>
    <property type="match status" value="1"/>
</dbReference>
<reference evidence="3 4" key="1">
    <citation type="submission" date="2024-01" db="EMBL/GenBank/DDBJ databases">
        <title>Genome assemblies of Stephania.</title>
        <authorList>
            <person name="Yang L."/>
        </authorList>
    </citation>
    <scope>NUCLEOTIDE SEQUENCE [LARGE SCALE GENOMIC DNA]</scope>
    <source>
        <strain evidence="3">QJT</strain>
        <tissue evidence="3">Leaf</tissue>
    </source>
</reference>
<accession>A0AAP0EYR1</accession>
<evidence type="ECO:0000256" key="1">
    <source>
        <dbReference type="SAM" id="MobiDB-lite"/>
    </source>
</evidence>
<dbReference type="AlphaFoldDB" id="A0AAP0EYR1"/>
<feature type="region of interest" description="Disordered" evidence="1">
    <location>
        <begin position="193"/>
        <end position="253"/>
    </location>
</feature>
<comment type="caution">
    <text evidence="3">The sequence shown here is derived from an EMBL/GenBank/DDBJ whole genome shotgun (WGS) entry which is preliminary data.</text>
</comment>
<keyword evidence="2" id="KW-0812">Transmembrane</keyword>
<keyword evidence="4" id="KW-1185">Reference proteome</keyword>
<name>A0AAP0EYR1_9MAGN</name>
<keyword evidence="2" id="KW-1133">Transmembrane helix</keyword>
<evidence type="ECO:0008006" key="5">
    <source>
        <dbReference type="Google" id="ProtNLM"/>
    </source>
</evidence>
<feature type="compositionally biased region" description="Low complexity" evidence="1">
    <location>
        <begin position="233"/>
        <end position="249"/>
    </location>
</feature>
<protein>
    <recommendedName>
        <fullName evidence="5">Transmembrane protein</fullName>
    </recommendedName>
</protein>